<evidence type="ECO:0000256" key="1">
    <source>
        <dbReference type="ARBA" id="ARBA00005655"/>
    </source>
</evidence>
<sequence>MSAQAQMRALLDQLMGTSRDGDETRQRVKFTDERVCKSHLLNCCPHDILSGTRMDLGECAKTHDLALRADYEIASKERDLFFELDAVDHLESFIADCDRRTELAKKRLVETQDEISAEVAEKAETVHELNEEIGKLLAKAEQLGAEGNVDEAQKVLQEVEKVRSRKRDAEEEYRNSMPASSFQQQKLRVCEVCSAYLGLHDNDRRLADHFGGKLHLGFIQIREKLEALKKTVLEKQEKRNQDRLKRREEREKEEKMKKKTKSRSRERSREHRRSSSRDRRRRRSRSSSREKRRSSRSRSRDRERRRRHRSRSRSKGGRHSHEPSSRHKSSRDRDRSSRDRSRERSRKRGSSEQRQDSRDQNGRTDSRRAEVRDRDL</sequence>
<name>A0A8U1H041_SALNM</name>
<dbReference type="KEGG" id="snh:120060892"/>
<protein>
    <submittedName>
        <fullName evidence="5">RNA-binding protein Luc7-like 1</fullName>
    </submittedName>
</protein>
<keyword evidence="4" id="KW-1185">Reference proteome</keyword>
<keyword evidence="2" id="KW-0175">Coiled coil</keyword>
<evidence type="ECO:0000313" key="5">
    <source>
        <dbReference type="RefSeq" id="XP_038866236.1"/>
    </source>
</evidence>
<dbReference type="GeneID" id="120060892"/>
<feature type="compositionally biased region" description="Basic and acidic residues" evidence="3">
    <location>
        <begin position="236"/>
        <end position="256"/>
    </location>
</feature>
<dbReference type="CTD" id="55692"/>
<feature type="compositionally biased region" description="Basic and acidic residues" evidence="3">
    <location>
        <begin position="263"/>
        <end position="277"/>
    </location>
</feature>
<dbReference type="OrthoDB" id="153872at2759"/>
<feature type="compositionally biased region" description="Basic and acidic residues" evidence="3">
    <location>
        <begin position="319"/>
        <end position="342"/>
    </location>
</feature>
<dbReference type="AlphaFoldDB" id="A0A8U1H041"/>
<dbReference type="PANTHER" id="PTHR12375">
    <property type="entry name" value="RNA-BINDING PROTEIN LUC7-RELATED"/>
    <property type="match status" value="1"/>
</dbReference>
<organism evidence="4 5">
    <name type="scientific">Salvelinus namaycush</name>
    <name type="common">Lake trout</name>
    <name type="synonym">Salmo namaycush</name>
    <dbReference type="NCBI Taxonomy" id="8040"/>
    <lineage>
        <taxon>Eukaryota</taxon>
        <taxon>Metazoa</taxon>
        <taxon>Chordata</taxon>
        <taxon>Craniata</taxon>
        <taxon>Vertebrata</taxon>
        <taxon>Euteleostomi</taxon>
        <taxon>Actinopterygii</taxon>
        <taxon>Neopterygii</taxon>
        <taxon>Teleostei</taxon>
        <taxon>Protacanthopterygii</taxon>
        <taxon>Salmoniformes</taxon>
        <taxon>Salmonidae</taxon>
        <taxon>Salmoninae</taxon>
        <taxon>Salvelinus</taxon>
    </lineage>
</organism>
<evidence type="ECO:0000256" key="3">
    <source>
        <dbReference type="SAM" id="MobiDB-lite"/>
    </source>
</evidence>
<evidence type="ECO:0000256" key="2">
    <source>
        <dbReference type="SAM" id="Coils"/>
    </source>
</evidence>
<proteinExistence type="inferred from homology"/>
<dbReference type="Pfam" id="PF03194">
    <property type="entry name" value="LUC7"/>
    <property type="match status" value="1"/>
</dbReference>
<dbReference type="Proteomes" id="UP000808372">
    <property type="component" value="Chromosome 16"/>
</dbReference>
<gene>
    <name evidence="5" type="primary">luc7l</name>
</gene>
<dbReference type="InterPro" id="IPR004882">
    <property type="entry name" value="Luc7-rel"/>
</dbReference>
<dbReference type="GO" id="GO:0006376">
    <property type="term" value="P:mRNA splice site recognition"/>
    <property type="evidence" value="ECO:0007669"/>
    <property type="project" value="InterPro"/>
</dbReference>
<feature type="compositionally biased region" description="Basic and acidic residues" evidence="3">
    <location>
        <begin position="349"/>
        <end position="376"/>
    </location>
</feature>
<evidence type="ECO:0000313" key="4">
    <source>
        <dbReference type="Proteomes" id="UP000808372"/>
    </source>
</evidence>
<dbReference type="GO" id="GO:0005685">
    <property type="term" value="C:U1 snRNP"/>
    <property type="evidence" value="ECO:0007669"/>
    <property type="project" value="InterPro"/>
</dbReference>
<dbReference type="GO" id="GO:0003729">
    <property type="term" value="F:mRNA binding"/>
    <property type="evidence" value="ECO:0007669"/>
    <property type="project" value="InterPro"/>
</dbReference>
<comment type="similarity">
    <text evidence="1">Belongs to the Luc7 family.</text>
</comment>
<feature type="coiled-coil region" evidence="2">
    <location>
        <begin position="112"/>
        <end position="172"/>
    </location>
</feature>
<feature type="compositionally biased region" description="Basic residues" evidence="3">
    <location>
        <begin position="278"/>
        <end position="318"/>
    </location>
</feature>
<reference evidence="5" key="1">
    <citation type="submission" date="2025-08" db="UniProtKB">
        <authorList>
            <consortium name="RefSeq"/>
        </authorList>
    </citation>
    <scope>IDENTIFICATION</scope>
    <source>
        <tissue evidence="5">White muscle</tissue>
    </source>
</reference>
<dbReference type="RefSeq" id="XP_038866236.1">
    <property type="nucleotide sequence ID" value="XM_039010308.1"/>
</dbReference>
<feature type="region of interest" description="Disordered" evidence="3">
    <location>
        <begin position="236"/>
        <end position="376"/>
    </location>
</feature>
<accession>A0A8U1H041</accession>